<accession>J9E137</accession>
<name>J9E137_WUCBA</name>
<sequence>FYERVGKELNLSSLCELMQNLVIASENCQYYVNSQKSNSLADPTVILGRIFAISTTLSTRPLIHTMKIWPKVAHYIVQ</sequence>
<reference evidence="2" key="1">
    <citation type="submission" date="2012-08" db="EMBL/GenBank/DDBJ databases">
        <title>The Genome Sequence of Wuchereria bancrofti.</title>
        <authorList>
            <person name="Nutman T.B."/>
            <person name="Fink D.L."/>
            <person name="Russ C."/>
            <person name="Young S."/>
            <person name="Zeng Q."/>
            <person name="Koehrsen M."/>
            <person name="Alvarado L."/>
            <person name="Berlin A."/>
            <person name="Chapman S.B."/>
            <person name="Chen Z."/>
            <person name="Freedman E."/>
            <person name="Gellesch M."/>
            <person name="Goldberg J."/>
            <person name="Griggs A."/>
            <person name="Gujja S."/>
            <person name="Heilman E.R."/>
            <person name="Heiman D."/>
            <person name="Hepburn T."/>
            <person name="Howarth C."/>
            <person name="Jen D."/>
            <person name="Larson L."/>
            <person name="Lewis B."/>
            <person name="Mehta T."/>
            <person name="Park D."/>
            <person name="Pearson M."/>
            <person name="Roberts A."/>
            <person name="Saif S."/>
            <person name="Shea T."/>
            <person name="Shenoy N."/>
            <person name="Sisk P."/>
            <person name="Stolte C."/>
            <person name="Sykes S."/>
            <person name="Walk T."/>
            <person name="White J."/>
            <person name="Yandava C."/>
            <person name="Haas B."/>
            <person name="Henn M.R."/>
            <person name="Nusbaum C."/>
            <person name="Birren B."/>
        </authorList>
    </citation>
    <scope>NUCLEOTIDE SEQUENCE [LARGE SCALE GENOMIC DNA]</scope>
    <source>
        <strain evidence="2">NA</strain>
    </source>
</reference>
<organism evidence="1 2">
    <name type="scientific">Wuchereria bancrofti</name>
    <dbReference type="NCBI Taxonomy" id="6293"/>
    <lineage>
        <taxon>Eukaryota</taxon>
        <taxon>Metazoa</taxon>
        <taxon>Ecdysozoa</taxon>
        <taxon>Nematoda</taxon>
        <taxon>Chromadorea</taxon>
        <taxon>Rhabditida</taxon>
        <taxon>Spirurina</taxon>
        <taxon>Spiruromorpha</taxon>
        <taxon>Filarioidea</taxon>
        <taxon>Onchocercidae</taxon>
        <taxon>Wuchereria</taxon>
    </lineage>
</organism>
<protein>
    <submittedName>
        <fullName evidence="1">Uncharacterized protein</fullName>
    </submittedName>
</protein>
<feature type="non-terminal residue" evidence="1">
    <location>
        <position position="1"/>
    </location>
</feature>
<evidence type="ECO:0000313" key="1">
    <source>
        <dbReference type="EMBL" id="EJW70602.1"/>
    </source>
</evidence>
<proteinExistence type="predicted"/>
<dbReference type="Proteomes" id="UP000004810">
    <property type="component" value="Unassembled WGS sequence"/>
</dbReference>
<feature type="non-terminal residue" evidence="1">
    <location>
        <position position="78"/>
    </location>
</feature>
<dbReference type="EMBL" id="ADBV01021234">
    <property type="protein sequence ID" value="EJW70602.1"/>
    <property type="molecule type" value="Genomic_DNA"/>
</dbReference>
<gene>
    <name evidence="1" type="ORF">WUBG_18492</name>
</gene>
<comment type="caution">
    <text evidence="1">The sequence shown here is derived from an EMBL/GenBank/DDBJ whole genome shotgun (WGS) entry which is preliminary data.</text>
</comment>
<evidence type="ECO:0000313" key="2">
    <source>
        <dbReference type="Proteomes" id="UP000004810"/>
    </source>
</evidence>
<dbReference type="AlphaFoldDB" id="J9E137"/>